<protein>
    <recommendedName>
        <fullName evidence="3">RNA polymerase sigma-70 region 4 domain-containing protein</fullName>
    </recommendedName>
</protein>
<comment type="caution">
    <text evidence="1">The sequence shown here is derived from an EMBL/GenBank/DDBJ whole genome shotgun (WGS) entry which is preliminary data.</text>
</comment>
<evidence type="ECO:0000313" key="2">
    <source>
        <dbReference type="Proteomes" id="UP000251075"/>
    </source>
</evidence>
<proteinExistence type="predicted"/>
<reference evidence="1 2" key="1">
    <citation type="submission" date="2017-11" db="EMBL/GenBank/DDBJ databases">
        <title>Draft genome sequence of magnetotactic bacterium Magnetospirillum kuznetsovii LBB-42.</title>
        <authorList>
            <person name="Grouzdev D.S."/>
            <person name="Rysina M.S."/>
            <person name="Baslerov R.V."/>
            <person name="Koziaeva V."/>
        </authorList>
    </citation>
    <scope>NUCLEOTIDE SEQUENCE [LARGE SCALE GENOMIC DNA]</scope>
    <source>
        <strain evidence="1 2">LBB-42</strain>
    </source>
</reference>
<accession>A0A364NVL9</accession>
<evidence type="ECO:0000313" key="1">
    <source>
        <dbReference type="EMBL" id="RAU21102.1"/>
    </source>
</evidence>
<keyword evidence="2" id="KW-1185">Reference proteome</keyword>
<dbReference type="Proteomes" id="UP000251075">
    <property type="component" value="Unassembled WGS sequence"/>
</dbReference>
<gene>
    <name evidence="1" type="ORF">CU669_15220</name>
</gene>
<organism evidence="1 2">
    <name type="scientific">Paramagnetospirillum kuznetsovii</name>
    <dbReference type="NCBI Taxonomy" id="2053833"/>
    <lineage>
        <taxon>Bacteria</taxon>
        <taxon>Pseudomonadati</taxon>
        <taxon>Pseudomonadota</taxon>
        <taxon>Alphaproteobacteria</taxon>
        <taxon>Rhodospirillales</taxon>
        <taxon>Magnetospirillaceae</taxon>
        <taxon>Paramagnetospirillum</taxon>
    </lineage>
</organism>
<evidence type="ECO:0008006" key="3">
    <source>
        <dbReference type="Google" id="ProtNLM"/>
    </source>
</evidence>
<sequence>MGDVMLDALINDFIANGGSITKCPTVYLLPTINAAPLNTGMADRQEEDRNRWKGSREARKKGAIAAAKARLQTPQGERQCAKNKAIAQERYALFRRSYDAGITLKELSVMNGVSVDRVKKILRATGLSFKKAPQGRKPRVRNPKAPPKPLVQFAADEIVRLYTEEKMTINQIAELKKCSNITVRRACSLAGVTRIQGKKPYSPIQAAELEARKQQARQLRSEGKSLAEIGRIMGRCPETIRIYCDDVVAEQRAAKVRRKKK</sequence>
<name>A0A364NVL9_9PROT</name>
<dbReference type="EMBL" id="PGTO01000013">
    <property type="protein sequence ID" value="RAU21102.1"/>
    <property type="molecule type" value="Genomic_DNA"/>
</dbReference>
<dbReference type="AlphaFoldDB" id="A0A364NVL9"/>